<accession>A0A4R5KPI1</accession>
<evidence type="ECO:0000313" key="6">
    <source>
        <dbReference type="Proteomes" id="UP000295636"/>
    </source>
</evidence>
<dbReference type="SMART" id="SM00849">
    <property type="entry name" value="Lactamase_B"/>
    <property type="match status" value="1"/>
</dbReference>
<evidence type="ECO:0000256" key="3">
    <source>
        <dbReference type="ARBA" id="ARBA00048505"/>
    </source>
</evidence>
<proteinExistence type="predicted"/>
<dbReference type="PANTHER" id="PTHR23131:SF4">
    <property type="entry name" value="METALLO-BETA-LACTAMASE SUPERFAMILY POTEIN"/>
    <property type="match status" value="1"/>
</dbReference>
<dbReference type="InterPro" id="IPR048933">
    <property type="entry name" value="B_lactamase-like_C"/>
</dbReference>
<dbReference type="Gene3D" id="3.60.15.10">
    <property type="entry name" value="Ribonuclease Z/Hydroxyacylglutathione hydrolase-like"/>
    <property type="match status" value="1"/>
</dbReference>
<dbReference type="InterPro" id="IPR036866">
    <property type="entry name" value="RibonucZ/Hydroxyglut_hydro"/>
</dbReference>
<evidence type="ECO:0000259" key="4">
    <source>
        <dbReference type="SMART" id="SM00849"/>
    </source>
</evidence>
<dbReference type="OrthoDB" id="9761531at2"/>
<dbReference type="Gene3D" id="1.10.10.10">
    <property type="entry name" value="Winged helix-like DNA-binding domain superfamily/Winged helix DNA-binding domain"/>
    <property type="match status" value="1"/>
</dbReference>
<dbReference type="AlphaFoldDB" id="A0A4R5KPI1"/>
<dbReference type="InterPro" id="IPR050662">
    <property type="entry name" value="Sec-metab_biosynth-thioest"/>
</dbReference>
<keyword evidence="5" id="KW-0378">Hydrolase</keyword>
<feature type="domain" description="Metallo-beta-lactamase" evidence="4">
    <location>
        <begin position="26"/>
        <end position="240"/>
    </location>
</feature>
<dbReference type="Proteomes" id="UP000295636">
    <property type="component" value="Unassembled WGS sequence"/>
</dbReference>
<dbReference type="GO" id="GO:0016787">
    <property type="term" value="F:hydrolase activity"/>
    <property type="evidence" value="ECO:0007669"/>
    <property type="project" value="UniProtKB-KW"/>
</dbReference>
<comment type="function">
    <text evidence="2">Counteracts the endogenous Pycsar antiviral defense system. Phosphodiesterase that enables metal-dependent hydrolysis of host cyclic nucleotide Pycsar defense signals such as cCMP and cUMP.</text>
</comment>
<evidence type="ECO:0000256" key="2">
    <source>
        <dbReference type="ARBA" id="ARBA00034301"/>
    </source>
</evidence>
<evidence type="ECO:0000256" key="1">
    <source>
        <dbReference type="ARBA" id="ARBA00034221"/>
    </source>
</evidence>
<protein>
    <submittedName>
        <fullName evidence="5">MBL fold metallo-hydrolase</fullName>
    </submittedName>
</protein>
<gene>
    <name evidence="5" type="ORF">E1757_13365</name>
</gene>
<comment type="catalytic activity">
    <reaction evidence="3">
        <text>3',5'-cyclic UMP + H2O = UMP + H(+)</text>
        <dbReference type="Rhea" id="RHEA:70575"/>
        <dbReference type="ChEBI" id="CHEBI:15377"/>
        <dbReference type="ChEBI" id="CHEBI:15378"/>
        <dbReference type="ChEBI" id="CHEBI:57865"/>
        <dbReference type="ChEBI" id="CHEBI:184387"/>
    </reaction>
    <physiologicalReaction direction="left-to-right" evidence="3">
        <dbReference type="Rhea" id="RHEA:70576"/>
    </physiologicalReaction>
</comment>
<name>A0A4R5KPI1_9BACL</name>
<keyword evidence="6" id="KW-1185">Reference proteome</keyword>
<comment type="caution">
    <text evidence="5">The sequence shown here is derived from an EMBL/GenBank/DDBJ whole genome shotgun (WGS) entry which is preliminary data.</text>
</comment>
<dbReference type="Pfam" id="PF00753">
    <property type="entry name" value="Lactamase_B"/>
    <property type="match status" value="1"/>
</dbReference>
<dbReference type="InterPro" id="IPR036388">
    <property type="entry name" value="WH-like_DNA-bd_sf"/>
</dbReference>
<comment type="catalytic activity">
    <reaction evidence="1">
        <text>3',5'-cyclic CMP + H2O = CMP + H(+)</text>
        <dbReference type="Rhea" id="RHEA:72675"/>
        <dbReference type="ChEBI" id="CHEBI:15377"/>
        <dbReference type="ChEBI" id="CHEBI:15378"/>
        <dbReference type="ChEBI" id="CHEBI:58003"/>
        <dbReference type="ChEBI" id="CHEBI:60377"/>
    </reaction>
    <physiologicalReaction direction="left-to-right" evidence="1">
        <dbReference type="Rhea" id="RHEA:72676"/>
    </physiologicalReaction>
</comment>
<evidence type="ECO:0000313" key="5">
    <source>
        <dbReference type="EMBL" id="TDF97591.1"/>
    </source>
</evidence>
<dbReference type="InterPro" id="IPR001279">
    <property type="entry name" value="Metallo-B-lactamas"/>
</dbReference>
<reference evidence="5 6" key="1">
    <citation type="submission" date="2019-03" db="EMBL/GenBank/DDBJ databases">
        <title>This is whole genome sequence of Paenibacillus sp MS74 strain.</title>
        <authorList>
            <person name="Trinh H.N."/>
        </authorList>
    </citation>
    <scope>NUCLEOTIDE SEQUENCE [LARGE SCALE GENOMIC DNA]</scope>
    <source>
        <strain evidence="5 6">MS74</strain>
    </source>
</reference>
<dbReference type="PANTHER" id="PTHR23131">
    <property type="entry name" value="ENDORIBONUCLEASE LACTB2"/>
    <property type="match status" value="1"/>
</dbReference>
<dbReference type="SUPFAM" id="SSF56281">
    <property type="entry name" value="Metallo-hydrolase/oxidoreductase"/>
    <property type="match status" value="1"/>
</dbReference>
<dbReference type="CDD" id="cd07725">
    <property type="entry name" value="TTHA1429-like_MBL-fold"/>
    <property type="match status" value="1"/>
</dbReference>
<organism evidence="5 6">
    <name type="scientific">Paenibacillus piri</name>
    <dbReference type="NCBI Taxonomy" id="2547395"/>
    <lineage>
        <taxon>Bacteria</taxon>
        <taxon>Bacillati</taxon>
        <taxon>Bacillota</taxon>
        <taxon>Bacilli</taxon>
        <taxon>Bacillales</taxon>
        <taxon>Paenibacillaceae</taxon>
        <taxon>Paenibacillus</taxon>
    </lineage>
</organism>
<dbReference type="Pfam" id="PF21221">
    <property type="entry name" value="B_lactamase-like_C"/>
    <property type="match status" value="1"/>
</dbReference>
<dbReference type="RefSeq" id="WP_133228801.1">
    <property type="nucleotide sequence ID" value="NZ_SMRT01000005.1"/>
</dbReference>
<dbReference type="EMBL" id="SMRT01000005">
    <property type="protein sequence ID" value="TDF97591.1"/>
    <property type="molecule type" value="Genomic_DNA"/>
</dbReference>
<sequence>MSSSLHTLHNDNVCQIKVPLPFPLRWVNSYLIRGASGFTLIDPGLHTEAAEQHWVQAMDELGIGFRDIEQIVLTHHHPDHYGLAGFFQERSGAPVLMSEAGHHQVRLLWGDGQPMAAALLRLFSSNGMPEEMLLSMEDHMAGFVPLVSPQPEITPIRIGDPLRLGDHEYETVHTPGHASGHVCFYRAETKVMLCGDHVIPQISPNVSYLPGGIDDNPLGSFLRSLEAIGRYDVAWAYPGHREPFTSFAHRTQELIAHHESRLELMRAMLVEQPLTAYHVCRNTFGHKLTLHQLRFALSETLAHLIYMREAGTIREREQDGLIVYQAR</sequence>